<proteinExistence type="predicted"/>
<name>A0AAJ1TWR7_9HYPH</name>
<evidence type="ECO:0000313" key="3">
    <source>
        <dbReference type="Proteomes" id="UP001223420"/>
    </source>
</evidence>
<protein>
    <submittedName>
        <fullName evidence="2">Uncharacterized protein (DUF2141 family)</fullName>
    </submittedName>
</protein>
<evidence type="ECO:0000256" key="1">
    <source>
        <dbReference type="SAM" id="SignalP"/>
    </source>
</evidence>
<dbReference type="Proteomes" id="UP001223420">
    <property type="component" value="Unassembled WGS sequence"/>
</dbReference>
<comment type="caution">
    <text evidence="2">The sequence shown here is derived from an EMBL/GenBank/DDBJ whole genome shotgun (WGS) entry which is preliminary data.</text>
</comment>
<dbReference type="EMBL" id="JAUSWL010000012">
    <property type="protein sequence ID" value="MDQ0546219.1"/>
    <property type="molecule type" value="Genomic_DNA"/>
</dbReference>
<feature type="chain" id="PRO_5042567050" evidence="1">
    <location>
        <begin position="28"/>
        <end position="148"/>
    </location>
</feature>
<feature type="signal peptide" evidence="1">
    <location>
        <begin position="1"/>
        <end position="27"/>
    </location>
</feature>
<evidence type="ECO:0000313" key="2">
    <source>
        <dbReference type="EMBL" id="MDQ0546219.1"/>
    </source>
</evidence>
<dbReference type="AlphaFoldDB" id="A0AAJ1TWR7"/>
<dbReference type="Pfam" id="PF09912">
    <property type="entry name" value="DUF2141"/>
    <property type="match status" value="1"/>
</dbReference>
<gene>
    <name evidence="2" type="ORF">QO001_005168</name>
</gene>
<accession>A0AAJ1TWR7</accession>
<sequence length="148" mass="14952">MIGAPGRLALTAGLGVLALLSGSGAMAATLKVEVDGIEPGAGPVRVALCQGGLSEPFCTRGDEAPASGSRASFTFQDVAPGAYAVAAFQDANGNGRLDRTGLGLPLEPYGFSGAVARRGRPDFSDAAFALQEPGAAVRVRLARALPRR</sequence>
<organism evidence="2 3">
    <name type="scientific">Methylobacterium brachiatum</name>
    <dbReference type="NCBI Taxonomy" id="269660"/>
    <lineage>
        <taxon>Bacteria</taxon>
        <taxon>Pseudomonadati</taxon>
        <taxon>Pseudomonadota</taxon>
        <taxon>Alphaproteobacteria</taxon>
        <taxon>Hyphomicrobiales</taxon>
        <taxon>Methylobacteriaceae</taxon>
        <taxon>Methylobacterium</taxon>
    </lineage>
</organism>
<reference evidence="2" key="1">
    <citation type="submission" date="2023-07" db="EMBL/GenBank/DDBJ databases">
        <title>Genomic Encyclopedia of Type Strains, Phase IV (KMG-IV): sequencing the most valuable type-strain genomes for metagenomic binning, comparative biology and taxonomic classification.</title>
        <authorList>
            <person name="Goeker M."/>
        </authorList>
    </citation>
    <scope>NUCLEOTIDE SEQUENCE</scope>
    <source>
        <strain evidence="2">DSM 19569</strain>
    </source>
</reference>
<dbReference type="InterPro" id="IPR018673">
    <property type="entry name" value="DUF2141"/>
</dbReference>
<keyword evidence="1" id="KW-0732">Signal</keyword>